<dbReference type="GO" id="GO:0046872">
    <property type="term" value="F:metal ion binding"/>
    <property type="evidence" value="ECO:0007669"/>
    <property type="project" value="UniProtKB-KW"/>
</dbReference>
<dbReference type="InterPro" id="IPR044929">
    <property type="entry name" value="DNA/RNA_non-sp_Endonuclease_sf"/>
</dbReference>
<keyword evidence="6" id="KW-0732">Signal</keyword>
<comment type="caution">
    <text evidence="9">The sequence shown here is derived from an EMBL/GenBank/DDBJ whole genome shotgun (WGS) entry which is preliminary data.</text>
</comment>
<evidence type="ECO:0000313" key="9">
    <source>
        <dbReference type="EMBL" id="KAK8378182.1"/>
    </source>
</evidence>
<evidence type="ECO:0000256" key="4">
    <source>
        <dbReference type="PIRSR" id="PIRSR640255-1"/>
    </source>
</evidence>
<dbReference type="SMART" id="SM00477">
    <property type="entry name" value="NUC"/>
    <property type="match status" value="1"/>
</dbReference>
<evidence type="ECO:0000259" key="7">
    <source>
        <dbReference type="SMART" id="SM00477"/>
    </source>
</evidence>
<sequence>MVPLAPLGALFFVVLATGEDCVWNKDADFPMDPPLILDDQLKLVLPVEKDSVREVRIPSGNIVILACPGTGNYLEALGEVVVQTKCAGGVQLNVTDNESKALLELGCAKKIRSAIKKYLGSCGAGDIGQQHIIGFQFADKFYEQVLVCFDHDKQTTLYTRHLIHGANIGAKDKDSSRPSFKTSSGFFNVSMSNVYTQNSQLELLKTLLGSETLANTMFDTSKYYFAKGHLSPDADFVTTVEQDATYYYINAVPQWQAFNNGNWKYLEYATRDLAEKKKRDLRVYSGGWGVLKLDDINGNPVKVFLKVTDEEQVVPAPAITWKVVHDEYSNCAVAVVGVNNPHLTSAPATLCENICPSLPWIDFDVNDMTAGYTYCCSVSDLRAAVPHIPQIGNACLLKLEDPGC</sequence>
<feature type="chain" id="PRO_5043765947" description="Duplex-specific nuclease" evidence="6">
    <location>
        <begin position="19"/>
        <end position="404"/>
    </location>
</feature>
<keyword evidence="3" id="KW-0255">Endonuclease</keyword>
<dbReference type="SMART" id="SM00892">
    <property type="entry name" value="Endonuclease_NS"/>
    <property type="match status" value="1"/>
</dbReference>
<dbReference type="PANTHER" id="PTHR13966">
    <property type="entry name" value="ENDONUCLEASE RELATED"/>
    <property type="match status" value="1"/>
</dbReference>
<feature type="active site" description="Proton acceptor" evidence="4">
    <location>
        <position position="229"/>
    </location>
</feature>
<dbReference type="EMBL" id="JARAKH010000046">
    <property type="protein sequence ID" value="KAK8378182.1"/>
    <property type="molecule type" value="Genomic_DNA"/>
</dbReference>
<dbReference type="InterPro" id="IPR001604">
    <property type="entry name" value="Endo_G_ENPP1-like_dom"/>
</dbReference>
<evidence type="ECO:0000256" key="6">
    <source>
        <dbReference type="SAM" id="SignalP"/>
    </source>
</evidence>
<dbReference type="InterPro" id="IPR020821">
    <property type="entry name" value="ENPP1-3/EXOG-like_nuc-like"/>
</dbReference>
<dbReference type="GO" id="GO:0000014">
    <property type="term" value="F:single-stranded DNA endodeoxyribonuclease activity"/>
    <property type="evidence" value="ECO:0007669"/>
    <property type="project" value="TreeGrafter"/>
</dbReference>
<dbReference type="Proteomes" id="UP001487740">
    <property type="component" value="Unassembled WGS sequence"/>
</dbReference>
<dbReference type="InterPro" id="IPR040255">
    <property type="entry name" value="Non-specific_endonuclease"/>
</dbReference>
<dbReference type="CDD" id="cd00091">
    <property type="entry name" value="NUC"/>
    <property type="match status" value="1"/>
</dbReference>
<dbReference type="GO" id="GO:0006309">
    <property type="term" value="P:apoptotic DNA fragmentation"/>
    <property type="evidence" value="ECO:0007669"/>
    <property type="project" value="TreeGrafter"/>
</dbReference>
<evidence type="ECO:0008006" key="11">
    <source>
        <dbReference type="Google" id="ProtNLM"/>
    </source>
</evidence>
<dbReference type="AlphaFoldDB" id="A0AAW0SU18"/>
<keyword evidence="10" id="KW-1185">Reference proteome</keyword>
<protein>
    <recommendedName>
        <fullName evidence="11">Duplex-specific nuclease</fullName>
    </recommendedName>
</protein>
<feature type="domain" description="ENPP1-3/EXOG-like endonuclease/phosphodiesterase" evidence="7">
    <location>
        <begin position="142"/>
        <end position="357"/>
    </location>
</feature>
<dbReference type="GO" id="GO:0005743">
    <property type="term" value="C:mitochondrial inner membrane"/>
    <property type="evidence" value="ECO:0007669"/>
    <property type="project" value="TreeGrafter"/>
</dbReference>
<dbReference type="Pfam" id="PF01223">
    <property type="entry name" value="Endonuclease_NS"/>
    <property type="match status" value="1"/>
</dbReference>
<feature type="binding site" evidence="5">
    <location>
        <position position="259"/>
    </location>
    <ligand>
        <name>Mg(2+)</name>
        <dbReference type="ChEBI" id="CHEBI:18420"/>
        <note>catalytic</note>
    </ligand>
</feature>
<feature type="signal peptide" evidence="6">
    <location>
        <begin position="1"/>
        <end position="18"/>
    </location>
</feature>
<dbReference type="GO" id="GO:0005634">
    <property type="term" value="C:nucleus"/>
    <property type="evidence" value="ECO:0007669"/>
    <property type="project" value="TreeGrafter"/>
</dbReference>
<gene>
    <name evidence="9" type="ORF">O3P69_018863</name>
</gene>
<accession>A0AAW0SU18</accession>
<reference evidence="9 10" key="1">
    <citation type="submission" date="2023-03" db="EMBL/GenBank/DDBJ databases">
        <title>High-quality genome of Scylla paramamosain provides insights in environmental adaptation.</title>
        <authorList>
            <person name="Zhang L."/>
        </authorList>
    </citation>
    <scope>NUCLEOTIDE SEQUENCE [LARGE SCALE GENOMIC DNA]</scope>
    <source>
        <strain evidence="9">LZ_2023a</strain>
        <tissue evidence="9">Muscle</tissue>
    </source>
</reference>
<dbReference type="Gene3D" id="3.40.570.10">
    <property type="entry name" value="Extracellular Endonuclease, subunit A"/>
    <property type="match status" value="1"/>
</dbReference>
<dbReference type="FunFam" id="3.40.570.10:FF:000007">
    <property type="entry name" value="Alkaline nuclease"/>
    <property type="match status" value="1"/>
</dbReference>
<evidence type="ECO:0000256" key="1">
    <source>
        <dbReference type="ARBA" id="ARBA00010052"/>
    </source>
</evidence>
<evidence type="ECO:0000256" key="5">
    <source>
        <dbReference type="PIRSR" id="PIRSR640255-2"/>
    </source>
</evidence>
<proteinExistence type="inferred from homology"/>
<dbReference type="GO" id="GO:0003676">
    <property type="term" value="F:nucleic acid binding"/>
    <property type="evidence" value="ECO:0007669"/>
    <property type="project" value="InterPro"/>
</dbReference>
<organism evidence="9 10">
    <name type="scientific">Scylla paramamosain</name>
    <name type="common">Mud crab</name>
    <dbReference type="NCBI Taxonomy" id="85552"/>
    <lineage>
        <taxon>Eukaryota</taxon>
        <taxon>Metazoa</taxon>
        <taxon>Ecdysozoa</taxon>
        <taxon>Arthropoda</taxon>
        <taxon>Crustacea</taxon>
        <taxon>Multicrustacea</taxon>
        <taxon>Malacostraca</taxon>
        <taxon>Eumalacostraca</taxon>
        <taxon>Eucarida</taxon>
        <taxon>Decapoda</taxon>
        <taxon>Pleocyemata</taxon>
        <taxon>Brachyura</taxon>
        <taxon>Eubrachyura</taxon>
        <taxon>Portunoidea</taxon>
        <taxon>Portunidae</taxon>
        <taxon>Portuninae</taxon>
        <taxon>Scylla</taxon>
    </lineage>
</organism>
<evidence type="ECO:0000259" key="8">
    <source>
        <dbReference type="SMART" id="SM00892"/>
    </source>
</evidence>
<evidence type="ECO:0000256" key="2">
    <source>
        <dbReference type="ARBA" id="ARBA00022722"/>
    </source>
</evidence>
<dbReference type="InterPro" id="IPR044925">
    <property type="entry name" value="His-Me_finger_sf"/>
</dbReference>
<dbReference type="SUPFAM" id="SSF54060">
    <property type="entry name" value="His-Me finger endonucleases"/>
    <property type="match status" value="1"/>
</dbReference>
<comment type="similarity">
    <text evidence="1">Belongs to the DNA/RNA non-specific endonuclease family.</text>
</comment>
<dbReference type="GO" id="GO:0004521">
    <property type="term" value="F:RNA endonuclease activity"/>
    <property type="evidence" value="ECO:0007669"/>
    <property type="project" value="TreeGrafter"/>
</dbReference>
<evidence type="ECO:0000313" key="10">
    <source>
        <dbReference type="Proteomes" id="UP001487740"/>
    </source>
</evidence>
<dbReference type="PANTHER" id="PTHR13966:SF17">
    <property type="entry name" value="ENDONUCLEASE-RELATED"/>
    <property type="match status" value="1"/>
</dbReference>
<name>A0AAW0SU18_SCYPA</name>
<keyword evidence="2" id="KW-0540">Nuclease</keyword>
<evidence type="ECO:0000256" key="3">
    <source>
        <dbReference type="ARBA" id="ARBA00022759"/>
    </source>
</evidence>
<keyword evidence="5" id="KW-0479">Metal-binding</keyword>
<feature type="domain" description="DNA/RNA non-specific endonuclease/pyrophosphatase/phosphodiesterase" evidence="8">
    <location>
        <begin position="141"/>
        <end position="381"/>
    </location>
</feature>
<keyword evidence="3" id="KW-0378">Hydrolase</keyword>